<dbReference type="GO" id="GO:0030971">
    <property type="term" value="F:receptor tyrosine kinase binding"/>
    <property type="evidence" value="ECO:0007669"/>
    <property type="project" value="TreeGrafter"/>
</dbReference>
<proteinExistence type="predicted"/>
<dbReference type="Ensembl" id="ENSAOWT00000022330.1">
    <property type="protein sequence ID" value="ENSAOWP00000019710.1"/>
    <property type="gene ID" value="ENSAOWG00000013365.1"/>
</dbReference>
<reference evidence="6" key="1">
    <citation type="submission" date="2025-08" db="UniProtKB">
        <authorList>
            <consortium name="Ensembl"/>
        </authorList>
    </citation>
    <scope>IDENTIFICATION</scope>
</reference>
<reference evidence="6" key="2">
    <citation type="submission" date="2025-09" db="UniProtKB">
        <authorList>
            <consortium name="Ensembl"/>
        </authorList>
    </citation>
    <scope>IDENTIFICATION</scope>
</reference>
<dbReference type="GO" id="GO:0005886">
    <property type="term" value="C:plasma membrane"/>
    <property type="evidence" value="ECO:0007669"/>
    <property type="project" value="TreeGrafter"/>
</dbReference>
<dbReference type="SMART" id="SM00252">
    <property type="entry name" value="SH2"/>
    <property type="match status" value="1"/>
</dbReference>
<dbReference type="GO" id="GO:0035556">
    <property type="term" value="P:intracellular signal transduction"/>
    <property type="evidence" value="ECO:0007669"/>
    <property type="project" value="InterPro"/>
</dbReference>
<feature type="domain" description="PID" evidence="4">
    <location>
        <begin position="227"/>
        <end position="393"/>
    </location>
</feature>
<dbReference type="Pfam" id="PF00640">
    <property type="entry name" value="PID"/>
    <property type="match status" value="1"/>
</dbReference>
<dbReference type="PANTHER" id="PTHR10337:SF5">
    <property type="entry name" value="SHC-TRANSFORMING PROTEIN 2"/>
    <property type="match status" value="1"/>
</dbReference>
<feature type="compositionally biased region" description="Low complexity" evidence="3">
    <location>
        <begin position="130"/>
        <end position="149"/>
    </location>
</feature>
<evidence type="ECO:0000259" key="5">
    <source>
        <dbReference type="PROSITE" id="PS50001"/>
    </source>
</evidence>
<dbReference type="GO" id="GO:0007169">
    <property type="term" value="P:cell surface receptor protein tyrosine kinase signaling pathway"/>
    <property type="evidence" value="ECO:0007669"/>
    <property type="project" value="TreeGrafter"/>
</dbReference>
<dbReference type="AlphaFoldDB" id="A0A8B9SAT2"/>
<dbReference type="InterPro" id="IPR035676">
    <property type="entry name" value="SHC_SH2"/>
</dbReference>
<dbReference type="PROSITE" id="PS50001">
    <property type="entry name" value="SH2"/>
    <property type="match status" value="1"/>
</dbReference>
<dbReference type="Gene3D" id="3.30.505.10">
    <property type="entry name" value="SH2 domain"/>
    <property type="match status" value="1"/>
</dbReference>
<evidence type="ECO:0000313" key="6">
    <source>
        <dbReference type="Ensembl" id="ENSAOWP00000019710.1"/>
    </source>
</evidence>
<evidence type="ECO:0000313" key="7">
    <source>
        <dbReference type="Proteomes" id="UP000694424"/>
    </source>
</evidence>
<dbReference type="PROSITE" id="PS01179">
    <property type="entry name" value="PID"/>
    <property type="match status" value="1"/>
</dbReference>
<feature type="region of interest" description="Disordered" evidence="3">
    <location>
        <begin position="75"/>
        <end position="101"/>
    </location>
</feature>
<sequence>MERIRNYNQYAFLLRSAPLRTNCPSSRPRAHLRLQVRPWAAGRLFPALAQAPSPGASPQLGLQREGGVCREARSLETGQRQGRHPRSACGSRGAGVGGPGPAEQEAVTTFCMLIPRMPQWKFSGPTGFLSRSPSGSSKELSSPAKAGGPAEPGGPPSGLAAVLSACEPVCSAPCSLQVMSRLRGGAGAARKAARLEGVKLAGDEWSRKGSFISKPAQGWLHPDERVLGPGVSYIVRYMGCIEVLRSMRSLDFNTRTQVTREAINRLYEAVPGVKGIWKKKAPNKALFSILGKSNLRFAGMSIAVNISIDGLNLMIPTTRQIIANHHMQSISFASGGDTDTTDYVAYVAKDPINQRACHILECCDGLAQSVINTVGQAFELRFKQYLHSPPKVVVPPDSVPTARAGLVRASLTCPAFPQPQQPERDRCGCPAAVLGAGPGPSRAGQGVPSSRRPSPCEHMYVNTQSLDAWEPDAAARGAPEDSPKKDLFDMRPFEDALRLHECIAGGGASPPFEDRWPSPPTRRAPIAPTEEQLRREPWYHGKMSRRDAEKLLQMDGDFLVRDSLTNPGQYVLTGMQGGQPRHLLLVDPEGVVRTKDVLFESISHLISHHRQHEQPIVAAESELHLRQVVRRKQ</sequence>
<dbReference type="SUPFAM" id="SSF55550">
    <property type="entry name" value="SH2 domain"/>
    <property type="match status" value="1"/>
</dbReference>
<evidence type="ECO:0000256" key="3">
    <source>
        <dbReference type="SAM" id="MobiDB-lite"/>
    </source>
</evidence>
<dbReference type="PANTHER" id="PTHR10337">
    <property type="entry name" value="SHC TRANSFORMING PROTEIN"/>
    <property type="match status" value="1"/>
</dbReference>
<dbReference type="InterPro" id="IPR000980">
    <property type="entry name" value="SH2"/>
</dbReference>
<dbReference type="Pfam" id="PF00017">
    <property type="entry name" value="SH2"/>
    <property type="match status" value="1"/>
</dbReference>
<dbReference type="CDD" id="cd09925">
    <property type="entry name" value="SH2_SHC"/>
    <property type="match status" value="1"/>
</dbReference>
<dbReference type="SMART" id="SM00462">
    <property type="entry name" value="PTB"/>
    <property type="match status" value="1"/>
</dbReference>
<dbReference type="InterPro" id="IPR036860">
    <property type="entry name" value="SH2_dom_sf"/>
</dbReference>
<dbReference type="InterPro" id="IPR006020">
    <property type="entry name" value="PTB/PI_dom"/>
</dbReference>
<protein>
    <recommendedName>
        <fullName evidence="8">SHC-transforming protein 2</fullName>
    </recommendedName>
</protein>
<dbReference type="InterPro" id="IPR011993">
    <property type="entry name" value="PH-like_dom_sf"/>
</dbReference>
<organism evidence="6 7">
    <name type="scientific">Apteryx owenii</name>
    <name type="common">Little spotted kiwi</name>
    <dbReference type="NCBI Taxonomy" id="8824"/>
    <lineage>
        <taxon>Eukaryota</taxon>
        <taxon>Metazoa</taxon>
        <taxon>Chordata</taxon>
        <taxon>Craniata</taxon>
        <taxon>Vertebrata</taxon>
        <taxon>Euteleostomi</taxon>
        <taxon>Archelosauria</taxon>
        <taxon>Archosauria</taxon>
        <taxon>Dinosauria</taxon>
        <taxon>Saurischia</taxon>
        <taxon>Theropoda</taxon>
        <taxon>Coelurosauria</taxon>
        <taxon>Aves</taxon>
        <taxon>Palaeognathae</taxon>
        <taxon>Apterygiformes</taxon>
        <taxon>Apterygidae</taxon>
        <taxon>Apteryx</taxon>
    </lineage>
</organism>
<feature type="domain" description="SH2" evidence="5">
    <location>
        <begin position="538"/>
        <end position="629"/>
    </location>
</feature>
<evidence type="ECO:0008006" key="8">
    <source>
        <dbReference type="Google" id="ProtNLM"/>
    </source>
</evidence>
<dbReference type="Gene3D" id="2.30.29.30">
    <property type="entry name" value="Pleckstrin-homology domain (PH domain)/Phosphotyrosine-binding domain (PTB)"/>
    <property type="match status" value="1"/>
</dbReference>
<evidence type="ECO:0000256" key="2">
    <source>
        <dbReference type="PROSITE-ProRule" id="PRU00191"/>
    </source>
</evidence>
<evidence type="ECO:0000259" key="4">
    <source>
        <dbReference type="PROSITE" id="PS01179"/>
    </source>
</evidence>
<dbReference type="CDD" id="cd01209">
    <property type="entry name" value="PTB_Shc"/>
    <property type="match status" value="1"/>
</dbReference>
<dbReference type="InterPro" id="IPR006019">
    <property type="entry name" value="PID_Shc-like"/>
</dbReference>
<name>A0A8B9SAT2_APTOW</name>
<dbReference type="SUPFAM" id="SSF50729">
    <property type="entry name" value="PH domain-like"/>
    <property type="match status" value="1"/>
</dbReference>
<keyword evidence="7" id="KW-1185">Reference proteome</keyword>
<dbReference type="InterPro" id="IPR051235">
    <property type="entry name" value="CEP152/SHC-Transforming"/>
</dbReference>
<dbReference type="FunFam" id="3.30.505.10:FF:000005">
    <property type="entry name" value="SHC-transforming protein 1 isoform 3"/>
    <property type="match status" value="1"/>
</dbReference>
<dbReference type="FunFam" id="2.30.29.30:FF:000036">
    <property type="entry name" value="SHC-transforming protein 1 isoform 3"/>
    <property type="match status" value="1"/>
</dbReference>
<feature type="region of interest" description="Disordered" evidence="3">
    <location>
        <begin position="124"/>
        <end position="155"/>
    </location>
</feature>
<accession>A0A8B9SAT2</accession>
<keyword evidence="1 2" id="KW-0727">SH2 domain</keyword>
<dbReference type="Proteomes" id="UP000694424">
    <property type="component" value="Unplaced"/>
</dbReference>
<dbReference type="PRINTS" id="PR00629">
    <property type="entry name" value="SHCPIDOMAIN"/>
</dbReference>
<evidence type="ECO:0000256" key="1">
    <source>
        <dbReference type="ARBA" id="ARBA00022999"/>
    </source>
</evidence>
<dbReference type="PRINTS" id="PR00401">
    <property type="entry name" value="SH2DOMAIN"/>
</dbReference>